<keyword evidence="3" id="KW-1003">Cell membrane</keyword>
<comment type="caution">
    <text evidence="13">The sequence shown here is derived from an EMBL/GenBank/DDBJ whole genome shotgun (WGS) entry which is preliminary data.</text>
</comment>
<feature type="transmembrane region" description="Helical" evidence="12">
    <location>
        <begin position="388"/>
        <end position="407"/>
    </location>
</feature>
<dbReference type="Proteomes" id="UP000316096">
    <property type="component" value="Unassembled WGS sequence"/>
</dbReference>
<evidence type="ECO:0000256" key="12">
    <source>
        <dbReference type="SAM" id="Phobius"/>
    </source>
</evidence>
<evidence type="ECO:0000256" key="6">
    <source>
        <dbReference type="ARBA" id="ARBA00022692"/>
    </source>
</evidence>
<dbReference type="PANTHER" id="PTHR32196">
    <property type="entry name" value="ABC TRANSPORTER PERMEASE PROTEIN YPHD-RELATED-RELATED"/>
    <property type="match status" value="1"/>
</dbReference>
<keyword evidence="2" id="KW-0813">Transport</keyword>
<dbReference type="RefSeq" id="WP_141959015.1">
    <property type="nucleotide sequence ID" value="NZ_VFOZ01000001.1"/>
</dbReference>
<dbReference type="Pfam" id="PF02653">
    <property type="entry name" value="BPD_transp_2"/>
    <property type="match status" value="1"/>
</dbReference>
<dbReference type="AlphaFoldDB" id="A0A543CS20"/>
<feature type="transmembrane region" description="Helical" evidence="12">
    <location>
        <begin position="168"/>
        <end position="187"/>
    </location>
</feature>
<feature type="compositionally biased region" description="Polar residues" evidence="11">
    <location>
        <begin position="17"/>
        <end position="30"/>
    </location>
</feature>
<accession>A0A543CS20</accession>
<feature type="region of interest" description="Disordered" evidence="11">
    <location>
        <begin position="1"/>
        <end position="30"/>
    </location>
</feature>
<feature type="transmembrane region" description="Helical" evidence="12">
    <location>
        <begin position="138"/>
        <end position="161"/>
    </location>
</feature>
<evidence type="ECO:0000256" key="10">
    <source>
        <dbReference type="ARBA" id="ARBA00035686"/>
    </source>
</evidence>
<evidence type="ECO:0000256" key="9">
    <source>
        <dbReference type="ARBA" id="ARBA00035611"/>
    </source>
</evidence>
<comment type="function">
    <text evidence="9">Part of the binding-protein-dependent transport system for D-xylose. Probably responsible for the translocation of the substrate across the membrane.</text>
</comment>
<evidence type="ECO:0000256" key="4">
    <source>
        <dbReference type="ARBA" id="ARBA00022519"/>
    </source>
</evidence>
<evidence type="ECO:0000313" key="13">
    <source>
        <dbReference type="EMBL" id="TQL99884.1"/>
    </source>
</evidence>
<evidence type="ECO:0000256" key="1">
    <source>
        <dbReference type="ARBA" id="ARBA00004651"/>
    </source>
</evidence>
<keyword evidence="5" id="KW-0762">Sugar transport</keyword>
<keyword evidence="7 12" id="KW-1133">Transmembrane helix</keyword>
<keyword evidence="8 12" id="KW-0472">Membrane</keyword>
<organism evidence="13 14">
    <name type="scientific">Actinoallomurus bryophytorum</name>
    <dbReference type="NCBI Taxonomy" id="1490222"/>
    <lineage>
        <taxon>Bacteria</taxon>
        <taxon>Bacillati</taxon>
        <taxon>Actinomycetota</taxon>
        <taxon>Actinomycetes</taxon>
        <taxon>Streptosporangiales</taxon>
        <taxon>Thermomonosporaceae</taxon>
        <taxon>Actinoallomurus</taxon>
    </lineage>
</organism>
<dbReference type="CDD" id="cd06579">
    <property type="entry name" value="TM_PBP1_transp_AraH_like"/>
    <property type="match status" value="1"/>
</dbReference>
<comment type="subcellular location">
    <subcellularLocation>
        <location evidence="1">Cell membrane</location>
        <topology evidence="1">Multi-pass membrane protein</topology>
    </subcellularLocation>
</comment>
<feature type="transmembrane region" description="Helical" evidence="12">
    <location>
        <begin position="87"/>
        <end position="109"/>
    </location>
</feature>
<evidence type="ECO:0000256" key="2">
    <source>
        <dbReference type="ARBA" id="ARBA00022448"/>
    </source>
</evidence>
<keyword evidence="4" id="KW-0997">Cell inner membrane</keyword>
<feature type="transmembrane region" description="Helical" evidence="12">
    <location>
        <begin position="56"/>
        <end position="75"/>
    </location>
</feature>
<feature type="transmembrane region" description="Helical" evidence="12">
    <location>
        <begin position="413"/>
        <end position="430"/>
    </location>
</feature>
<dbReference type="GO" id="GO:0005886">
    <property type="term" value="C:plasma membrane"/>
    <property type="evidence" value="ECO:0007669"/>
    <property type="project" value="UniProtKB-SubCell"/>
</dbReference>
<dbReference type="GO" id="GO:0022857">
    <property type="term" value="F:transmembrane transporter activity"/>
    <property type="evidence" value="ECO:0007669"/>
    <property type="project" value="InterPro"/>
</dbReference>
<evidence type="ECO:0000256" key="11">
    <source>
        <dbReference type="SAM" id="MobiDB-lite"/>
    </source>
</evidence>
<evidence type="ECO:0000256" key="3">
    <source>
        <dbReference type="ARBA" id="ARBA00022475"/>
    </source>
</evidence>
<sequence length="439" mass="45460">MSTETPRPADTADETVTDSPAKSGSVAQSDFTTDTRVQTVSTAIDGYVVKLRSGDLGALPAIFGLVVLIILFYGLRPETFLSKFNIANLLVQALPVTILAMGLVFVLLLGEIDLSAGVASGACAAVMGKLMVDSGTNWLVAVLAAAVTGLLIGLLIGALVAIVRIPSFVVTLALFLGLQGIALKLIGEGGTVPIHNNVIYALANKYMPVWLGWTLAIVCALLYAGIQLLRWQRQNSKGLSRRPLALILVQVALVAVALLGGAYVLNLNRARTPLAPFFGGVPWGVPLVAVLLIICTFVLGRTSYGRHLYAVGGNAEAARRAGINVTRLRMSVFMICSVLAAVSGIVAASRLNSVTPDAGAGNTLLYAVGAAVIGGTSLFGGKGKARDAILGGLVIAIIDNGLGLLGAKAYLNYLITGGFLLLAASIDALARRRRSATGS</sequence>
<dbReference type="EMBL" id="VFOZ01000001">
    <property type="protein sequence ID" value="TQL99884.1"/>
    <property type="molecule type" value="Genomic_DNA"/>
</dbReference>
<evidence type="ECO:0000256" key="8">
    <source>
        <dbReference type="ARBA" id="ARBA00023136"/>
    </source>
</evidence>
<feature type="transmembrane region" description="Helical" evidence="12">
    <location>
        <begin position="207"/>
        <end position="231"/>
    </location>
</feature>
<gene>
    <name evidence="13" type="ORF">FB559_5585</name>
</gene>
<feature type="transmembrane region" description="Helical" evidence="12">
    <location>
        <begin position="243"/>
        <end position="265"/>
    </location>
</feature>
<dbReference type="InterPro" id="IPR001851">
    <property type="entry name" value="ABC_transp_permease"/>
</dbReference>
<dbReference type="PANTHER" id="PTHR32196:SF32">
    <property type="entry name" value="XYLOSE TRANSPORT SYSTEM PERMEASE PROTEIN XYLH"/>
    <property type="match status" value="1"/>
</dbReference>
<keyword evidence="6 12" id="KW-0812">Transmembrane</keyword>
<evidence type="ECO:0000256" key="5">
    <source>
        <dbReference type="ARBA" id="ARBA00022597"/>
    </source>
</evidence>
<evidence type="ECO:0000256" key="7">
    <source>
        <dbReference type="ARBA" id="ARBA00022989"/>
    </source>
</evidence>
<keyword evidence="14" id="KW-1185">Reference proteome</keyword>
<protein>
    <recommendedName>
        <fullName evidence="10">Xylose transport system permease protein XylH</fullName>
    </recommendedName>
</protein>
<evidence type="ECO:0000313" key="14">
    <source>
        <dbReference type="Proteomes" id="UP000316096"/>
    </source>
</evidence>
<feature type="transmembrane region" description="Helical" evidence="12">
    <location>
        <begin position="330"/>
        <end position="351"/>
    </location>
</feature>
<proteinExistence type="predicted"/>
<feature type="transmembrane region" description="Helical" evidence="12">
    <location>
        <begin position="363"/>
        <end position="381"/>
    </location>
</feature>
<dbReference type="OrthoDB" id="3468954at2"/>
<reference evidence="13 14" key="1">
    <citation type="submission" date="2019-06" db="EMBL/GenBank/DDBJ databases">
        <title>Sequencing the genomes of 1000 actinobacteria strains.</title>
        <authorList>
            <person name="Klenk H.-P."/>
        </authorList>
    </citation>
    <scope>NUCLEOTIDE SEQUENCE [LARGE SCALE GENOMIC DNA]</scope>
    <source>
        <strain evidence="13 14">DSM 102200</strain>
    </source>
</reference>
<feature type="transmembrane region" description="Helical" evidence="12">
    <location>
        <begin position="277"/>
        <end position="299"/>
    </location>
</feature>
<name>A0A543CS20_9ACTN</name>